<evidence type="ECO:0000256" key="2">
    <source>
        <dbReference type="SAM" id="MobiDB-lite"/>
    </source>
</evidence>
<evidence type="ECO:0000313" key="3">
    <source>
        <dbReference type="EMBL" id="GAF74689.1"/>
    </source>
</evidence>
<reference evidence="3" key="1">
    <citation type="journal article" date="2014" name="Front. Microbiol.">
        <title>High frequency of phylogenetically diverse reductive dehalogenase-homologous genes in deep subseafloor sedimentary metagenomes.</title>
        <authorList>
            <person name="Kawai M."/>
            <person name="Futagami T."/>
            <person name="Toyoda A."/>
            <person name="Takaki Y."/>
            <person name="Nishi S."/>
            <person name="Hori S."/>
            <person name="Arai W."/>
            <person name="Tsubouchi T."/>
            <person name="Morono Y."/>
            <person name="Uchiyama I."/>
            <person name="Ito T."/>
            <person name="Fujiyama A."/>
            <person name="Inagaki F."/>
            <person name="Takami H."/>
        </authorList>
    </citation>
    <scope>NUCLEOTIDE SEQUENCE</scope>
    <source>
        <strain evidence="3">Expedition CK06-06</strain>
    </source>
</reference>
<evidence type="ECO:0000256" key="1">
    <source>
        <dbReference type="SAM" id="Coils"/>
    </source>
</evidence>
<comment type="caution">
    <text evidence="3">The sequence shown here is derived from an EMBL/GenBank/DDBJ whole genome shotgun (WGS) entry which is preliminary data.</text>
</comment>
<accession>X0S0U1</accession>
<name>X0S0U1_9ZZZZ</name>
<keyword evidence="1" id="KW-0175">Coiled coil</keyword>
<feature type="coiled-coil region" evidence="1">
    <location>
        <begin position="225"/>
        <end position="255"/>
    </location>
</feature>
<dbReference type="AlphaFoldDB" id="X0S0U1"/>
<evidence type="ECO:0008006" key="4">
    <source>
        <dbReference type="Google" id="ProtNLM"/>
    </source>
</evidence>
<feature type="region of interest" description="Disordered" evidence="2">
    <location>
        <begin position="380"/>
        <end position="419"/>
    </location>
</feature>
<feature type="coiled-coil region" evidence="1">
    <location>
        <begin position="80"/>
        <end position="160"/>
    </location>
</feature>
<feature type="non-terminal residue" evidence="3">
    <location>
        <position position="1"/>
    </location>
</feature>
<dbReference type="SUPFAM" id="SSF57938">
    <property type="entry name" value="DnaJ/Hsp40 cysteine-rich domain"/>
    <property type="match status" value="1"/>
</dbReference>
<sequence>TPVLEDLKDNIEGLDKLAGGMLRNATQIRHEAVKKIDKLADAVKQKRQSAKYDAVKEMRKMMRGLKVPKSSDAPTQKLAKALAQGDFKTAKEEINALKEQLATLKSEKDREMAVKLGKQLENLSKQLEQLAQDKQLAQKLQQAGIKKEDLDRLLENLTKKDLDQLRKQLAEKGFSQQQINKIAKQLQRKQQAGSMAKNLSQAMKQAAQCKNCDGMGDAIAGLSMAGDQLSELEMLEQEMNQLDTTLAALQNAQDDLDKPCPLCGGTGMVNGKPCARCQGRGTLPGQCGMGRRMGQGRGGLAPEQQTGIGFKIERGKVHTGRGAIIGQIRFDGEQVKGDVTSSFAEVVTAAERDASDRINRDRVPRQYQKAVKAYFSNVQRSVRGANRVETDSESGPDATTDEGSAVESNEQTSDEADRD</sequence>
<gene>
    <name evidence="3" type="ORF">S01H1_10832</name>
</gene>
<protein>
    <recommendedName>
        <fullName evidence="4">Molecular chaperone DnaJ</fullName>
    </recommendedName>
</protein>
<dbReference type="EMBL" id="BARS01005523">
    <property type="protein sequence ID" value="GAF74689.1"/>
    <property type="molecule type" value="Genomic_DNA"/>
</dbReference>
<dbReference type="Gene3D" id="6.20.20.10">
    <property type="match status" value="1"/>
</dbReference>
<dbReference type="InterPro" id="IPR036410">
    <property type="entry name" value="HSP_DnaJ_Cys-rich_dom_sf"/>
</dbReference>
<organism evidence="3">
    <name type="scientific">marine sediment metagenome</name>
    <dbReference type="NCBI Taxonomy" id="412755"/>
    <lineage>
        <taxon>unclassified sequences</taxon>
        <taxon>metagenomes</taxon>
        <taxon>ecological metagenomes</taxon>
    </lineage>
</organism>
<proteinExistence type="predicted"/>